<comment type="caution">
    <text evidence="1">The sequence shown here is derived from an EMBL/GenBank/DDBJ whole genome shotgun (WGS) entry which is preliminary data.</text>
</comment>
<reference evidence="1 2" key="1">
    <citation type="journal article" date="2019" name="Int. J. Syst. Evol. Microbiol.">
        <title>The Global Catalogue of Microorganisms (GCM) 10K type strain sequencing project: providing services to taxonomists for standard genome sequencing and annotation.</title>
        <authorList>
            <consortium name="The Broad Institute Genomics Platform"/>
            <consortium name="The Broad Institute Genome Sequencing Center for Infectious Disease"/>
            <person name="Wu L."/>
            <person name="Ma J."/>
        </authorList>
    </citation>
    <scope>NUCLEOTIDE SEQUENCE [LARGE SCALE GENOMIC DNA]</scope>
    <source>
        <strain evidence="1 2">JCM 16330</strain>
    </source>
</reference>
<organism evidence="1 2">
    <name type="scientific">Halarchaeum salinum</name>
    <dbReference type="NCBI Taxonomy" id="489912"/>
    <lineage>
        <taxon>Archaea</taxon>
        <taxon>Methanobacteriati</taxon>
        <taxon>Methanobacteriota</taxon>
        <taxon>Stenosarchaea group</taxon>
        <taxon>Halobacteria</taxon>
        <taxon>Halobacteriales</taxon>
        <taxon>Halobacteriaceae</taxon>
    </lineage>
</organism>
<proteinExistence type="predicted"/>
<accession>A0AAV3SAP5</accession>
<protein>
    <recommendedName>
        <fullName evidence="3">Small CPxCG-related zinc finger protein</fullName>
    </recommendedName>
</protein>
<keyword evidence="2" id="KW-1185">Reference proteome</keyword>
<evidence type="ECO:0008006" key="3">
    <source>
        <dbReference type="Google" id="ProtNLM"/>
    </source>
</evidence>
<dbReference type="RefSeq" id="WP_211312871.1">
    <property type="nucleotide sequence ID" value="NZ_BAAABL010000092.1"/>
</dbReference>
<gene>
    <name evidence="1" type="ORF">GCM10009066_27940</name>
</gene>
<name>A0AAV3SAP5_9EURY</name>
<evidence type="ECO:0000313" key="1">
    <source>
        <dbReference type="EMBL" id="GAA0313236.1"/>
    </source>
</evidence>
<dbReference type="AlphaFoldDB" id="A0AAV3SAP5"/>
<dbReference type="Proteomes" id="UP001500837">
    <property type="component" value="Unassembled WGS sequence"/>
</dbReference>
<dbReference type="Pfam" id="PF24461">
    <property type="entry name" value="DUF7576"/>
    <property type="match status" value="1"/>
</dbReference>
<dbReference type="EMBL" id="BAAABL010000092">
    <property type="protein sequence ID" value="GAA0313236.1"/>
    <property type="molecule type" value="Genomic_DNA"/>
</dbReference>
<sequence>MPTRDTEPTGTGVAFDECAHCGRELERETWQPVRTVEDDDGTLSFLAFCDDDCHDAYGAASD</sequence>
<evidence type="ECO:0000313" key="2">
    <source>
        <dbReference type="Proteomes" id="UP001500837"/>
    </source>
</evidence>
<dbReference type="InterPro" id="IPR055998">
    <property type="entry name" value="DUF7576"/>
</dbReference>